<dbReference type="RefSeq" id="WP_015706358.1">
    <property type="nucleotide sequence ID" value="NC_015578.1"/>
</dbReference>
<reference evidence="2 3" key="2">
    <citation type="journal article" date="2011" name="ISME J.">
        <title>RNA-seq reveals cooperative metabolic interactions between two termite-gut spirochete species in co-culture.</title>
        <authorList>
            <person name="Rosenthal A.Z."/>
            <person name="Matson E.G."/>
            <person name="Eldar A."/>
            <person name="Leadbetter J.R."/>
        </authorList>
    </citation>
    <scope>NUCLEOTIDE SEQUENCE [LARGE SCALE GENOMIC DNA]</scope>
    <source>
        <strain evidence="3">ATCC BAA-887 / DSM 12427 / ZAS-2</strain>
    </source>
</reference>
<accession>F5YN90</accession>
<dbReference type="KEGG" id="tpi:TREPR_0112"/>
<evidence type="ECO:0008006" key="4">
    <source>
        <dbReference type="Google" id="ProtNLM"/>
    </source>
</evidence>
<dbReference type="HOGENOM" id="CLU_643940_0_0_12"/>
<dbReference type="EMBL" id="CP001843">
    <property type="protein sequence ID" value="AEF85365.1"/>
    <property type="molecule type" value="Genomic_DNA"/>
</dbReference>
<dbReference type="AlphaFoldDB" id="F5YN90"/>
<evidence type="ECO:0000313" key="3">
    <source>
        <dbReference type="Proteomes" id="UP000009223"/>
    </source>
</evidence>
<dbReference type="Proteomes" id="UP000009223">
    <property type="component" value="Chromosome"/>
</dbReference>
<dbReference type="STRING" id="545694.TREPR_0112"/>
<organism evidence="2 3">
    <name type="scientific">Treponema primitia (strain ATCC BAA-887 / DSM 12427 / ZAS-2)</name>
    <dbReference type="NCBI Taxonomy" id="545694"/>
    <lineage>
        <taxon>Bacteria</taxon>
        <taxon>Pseudomonadati</taxon>
        <taxon>Spirochaetota</taxon>
        <taxon>Spirochaetia</taxon>
        <taxon>Spirochaetales</taxon>
        <taxon>Treponemataceae</taxon>
        <taxon>Treponema</taxon>
    </lineage>
</organism>
<name>F5YN90_TREPZ</name>
<reference evidence="3" key="1">
    <citation type="submission" date="2009-12" db="EMBL/GenBank/DDBJ databases">
        <title>Complete sequence of Treponema primitia strain ZAS-2.</title>
        <authorList>
            <person name="Tetu S.G."/>
            <person name="Matson E."/>
            <person name="Ren Q."/>
            <person name="Seshadri R."/>
            <person name="Elbourne L."/>
            <person name="Hassan K.A."/>
            <person name="Durkin A."/>
            <person name="Radune D."/>
            <person name="Mohamoud Y."/>
            <person name="Shay R."/>
            <person name="Jin S."/>
            <person name="Zhang X."/>
            <person name="Lucey K."/>
            <person name="Ballor N.R."/>
            <person name="Ottesen E."/>
            <person name="Rosenthal R."/>
            <person name="Allen A."/>
            <person name="Leadbetter J.R."/>
            <person name="Paulsen I.T."/>
        </authorList>
    </citation>
    <scope>NUCLEOTIDE SEQUENCE [LARGE SCALE GENOMIC DNA]</scope>
    <source>
        <strain evidence="3">ATCC BAA-887 / DSM 12427 / ZAS-2</strain>
    </source>
</reference>
<feature type="chain" id="PRO_5003336160" description="Alginate export domain-containing protein" evidence="1">
    <location>
        <begin position="21"/>
        <end position="398"/>
    </location>
</feature>
<dbReference type="OrthoDB" id="367305at2"/>
<feature type="signal peptide" evidence="1">
    <location>
        <begin position="1"/>
        <end position="20"/>
    </location>
</feature>
<keyword evidence="3" id="KW-1185">Reference proteome</keyword>
<protein>
    <recommendedName>
        <fullName evidence="4">Alginate export domain-containing protein</fullName>
    </recommendedName>
</protein>
<dbReference type="InterPro" id="IPR053728">
    <property type="entry name" value="Alginate_Permeability_Chnl"/>
</dbReference>
<sequence length="398" mass="43807">MKRLVFFALFAAIFSASAFSYDFGLVLDQGGKFSDDVNSYSAGFVPWFSWGTNEKLQLYFSGNLTIKYEGDDWHRPLPLFEIGRFEADYMLAPGTALKAGRIAYGDSSGLVASGLFDGVNGNLDWRLGRLFLGAYYTGLLYKETAEITMTGEDSFDYYAPWDADDMGSYFAPRRLLATLRYDIPGILGALNNLSLETIFQFDVSAHDNPLHSQYIEVGYALFPIRYFQVDLGLIVEGMESKAKNFQAAFAGYADVKMDIPGSLKDRFSLGIRVSSGKANDTVTAFNPINGNSMGMVFAPKFSSITVISGIYEARLLETLSLDFEARYFLRTDTSNTGYGGIIDSDSPGLGAEFYNSFIWAPLDDISCTLGGGVFFPGKAFASKTPVKWNISMGLILSL</sequence>
<dbReference type="Gene3D" id="2.40.160.100">
    <property type="match status" value="1"/>
</dbReference>
<keyword evidence="1" id="KW-0732">Signal</keyword>
<gene>
    <name evidence="2" type="ordered locus">TREPR_0112</name>
</gene>
<evidence type="ECO:0000256" key="1">
    <source>
        <dbReference type="SAM" id="SignalP"/>
    </source>
</evidence>
<evidence type="ECO:0000313" key="2">
    <source>
        <dbReference type="EMBL" id="AEF85365.1"/>
    </source>
</evidence>
<proteinExistence type="predicted"/>